<dbReference type="EMBL" id="AP025739">
    <property type="protein sequence ID" value="BDI33792.1"/>
    <property type="molecule type" value="Genomic_DNA"/>
</dbReference>
<gene>
    <name evidence="1" type="ORF">CCAX7_58430</name>
</gene>
<keyword evidence="2" id="KW-1185">Reference proteome</keyword>
<dbReference type="OrthoDB" id="9806695at2"/>
<dbReference type="AlphaFoldDB" id="A0A402D046"/>
<protein>
    <submittedName>
        <fullName evidence="1">Uncharacterized protein</fullName>
    </submittedName>
</protein>
<proteinExistence type="predicted"/>
<dbReference type="KEGG" id="ccot:CCAX7_58430"/>
<accession>A0A402D046</accession>
<dbReference type="Proteomes" id="UP000287394">
    <property type="component" value="Chromosome"/>
</dbReference>
<name>A0A402D046_9BACT</name>
<evidence type="ECO:0000313" key="2">
    <source>
        <dbReference type="Proteomes" id="UP000287394"/>
    </source>
</evidence>
<sequence length="229" mass="24632">MPPFAIKLLRAFSALLLWAGAALVIGGALSPWAALKVLRSVDVSVPGALFAQGGLCLAAGVLVLLGLRRSPLLCLIAALYTLGWVNAAKVEVPRRVKHQVIGTQLALFPLNRLLDQFHINDVEIADWSRPNAELLAPGLDWTNKGALLLLLGGLIGLPADPIALFAYKWTARARCRHCNATWLRSRQADFCPQCGQSTAPADRWHCDVCHGELGRSDKFCTHCGAGVGN</sequence>
<evidence type="ECO:0000313" key="1">
    <source>
        <dbReference type="EMBL" id="BDI33792.1"/>
    </source>
</evidence>
<dbReference type="RefSeq" id="WP_125206128.1">
    <property type="nucleotide sequence ID" value="NZ_AP025739.1"/>
</dbReference>
<organism evidence="1 2">
    <name type="scientific">Capsulimonas corticalis</name>
    <dbReference type="NCBI Taxonomy" id="2219043"/>
    <lineage>
        <taxon>Bacteria</taxon>
        <taxon>Bacillati</taxon>
        <taxon>Armatimonadota</taxon>
        <taxon>Armatimonadia</taxon>
        <taxon>Capsulimonadales</taxon>
        <taxon>Capsulimonadaceae</taxon>
        <taxon>Capsulimonas</taxon>
    </lineage>
</organism>
<reference evidence="1 2" key="1">
    <citation type="journal article" date="2019" name="Int. J. Syst. Evol. Microbiol.">
        <title>Capsulimonas corticalis gen. nov., sp. nov., an aerobic capsulated bacterium, of a novel bacterial order, Capsulimonadales ord. nov., of the class Armatimonadia of the phylum Armatimonadetes.</title>
        <authorList>
            <person name="Li J."/>
            <person name="Kudo C."/>
            <person name="Tonouchi A."/>
        </authorList>
    </citation>
    <scope>NUCLEOTIDE SEQUENCE [LARGE SCALE GENOMIC DNA]</scope>
    <source>
        <strain evidence="1 2">AX-7</strain>
    </source>
</reference>